<name>A0AAV2MG37_KNICA</name>
<keyword evidence="3" id="KW-1185">Reference proteome</keyword>
<evidence type="ECO:0000313" key="2">
    <source>
        <dbReference type="EMBL" id="CAL1612310.1"/>
    </source>
</evidence>
<evidence type="ECO:0000256" key="1">
    <source>
        <dbReference type="SAM" id="MobiDB-lite"/>
    </source>
</evidence>
<feature type="region of interest" description="Disordered" evidence="1">
    <location>
        <begin position="1"/>
        <end position="43"/>
    </location>
</feature>
<feature type="compositionally biased region" description="Basic and acidic residues" evidence="1">
    <location>
        <begin position="64"/>
        <end position="84"/>
    </location>
</feature>
<gene>
    <name evidence="2" type="ORF">KC01_LOCUS38640</name>
</gene>
<dbReference type="Proteomes" id="UP001497482">
    <property type="component" value="Chromosome 7"/>
</dbReference>
<proteinExistence type="predicted"/>
<sequence>MKSDRLRARVTDTQGKRESYRVVNAGRSGPLPSKVEPLSASPRERACVRRERAAWVRRAGSARRSGEEEKSRSGEVERGSRARSVEAALRGRQVTRAPPSPADGAEMICQLLQLVSLPHFGFYRRSSLTRALRGLSRTRIHTPVHAEELGRAPYDKATLIQDKQGRRKRRLVQSVIPNNQYKH</sequence>
<evidence type="ECO:0000313" key="3">
    <source>
        <dbReference type="Proteomes" id="UP001497482"/>
    </source>
</evidence>
<feature type="region of interest" description="Disordered" evidence="1">
    <location>
        <begin position="56"/>
        <end position="102"/>
    </location>
</feature>
<organism evidence="2 3">
    <name type="scientific">Knipowitschia caucasica</name>
    <name type="common">Caucasian dwarf goby</name>
    <name type="synonym">Pomatoschistus caucasicus</name>
    <dbReference type="NCBI Taxonomy" id="637954"/>
    <lineage>
        <taxon>Eukaryota</taxon>
        <taxon>Metazoa</taxon>
        <taxon>Chordata</taxon>
        <taxon>Craniata</taxon>
        <taxon>Vertebrata</taxon>
        <taxon>Euteleostomi</taxon>
        <taxon>Actinopterygii</taxon>
        <taxon>Neopterygii</taxon>
        <taxon>Teleostei</taxon>
        <taxon>Neoteleostei</taxon>
        <taxon>Acanthomorphata</taxon>
        <taxon>Gobiaria</taxon>
        <taxon>Gobiiformes</taxon>
        <taxon>Gobioidei</taxon>
        <taxon>Gobiidae</taxon>
        <taxon>Gobiinae</taxon>
        <taxon>Knipowitschia</taxon>
    </lineage>
</organism>
<protein>
    <submittedName>
        <fullName evidence="2">Uncharacterized protein</fullName>
    </submittedName>
</protein>
<accession>A0AAV2MG37</accession>
<reference evidence="2 3" key="1">
    <citation type="submission" date="2024-04" db="EMBL/GenBank/DDBJ databases">
        <authorList>
            <person name="Waldvogel A.-M."/>
            <person name="Schoenle A."/>
        </authorList>
    </citation>
    <scope>NUCLEOTIDE SEQUENCE [LARGE SCALE GENOMIC DNA]</scope>
</reference>
<feature type="compositionally biased region" description="Basic and acidic residues" evidence="1">
    <location>
        <begin position="1"/>
        <end position="20"/>
    </location>
</feature>
<dbReference type="AlphaFoldDB" id="A0AAV2MG37"/>
<dbReference type="EMBL" id="OZ035829">
    <property type="protein sequence ID" value="CAL1612310.1"/>
    <property type="molecule type" value="Genomic_DNA"/>
</dbReference>